<feature type="transmembrane region" description="Helical" evidence="9">
    <location>
        <begin position="150"/>
        <end position="171"/>
    </location>
</feature>
<evidence type="ECO:0000313" key="12">
    <source>
        <dbReference type="Proteomes" id="UP001557465"/>
    </source>
</evidence>
<comment type="subcellular location">
    <subcellularLocation>
        <location evidence="1 9">Cell inner membrane</location>
        <topology evidence="1 9">Multi-pass membrane protein</topology>
    </subcellularLocation>
</comment>
<keyword evidence="4 9" id="KW-0997">Cell inner membrane</keyword>
<evidence type="ECO:0000256" key="3">
    <source>
        <dbReference type="ARBA" id="ARBA00022475"/>
    </source>
</evidence>
<keyword evidence="5 9" id="KW-0812">Transmembrane</keyword>
<evidence type="ECO:0000259" key="10">
    <source>
        <dbReference type="Pfam" id="PF04290"/>
    </source>
</evidence>
<evidence type="ECO:0000256" key="4">
    <source>
        <dbReference type="ARBA" id="ARBA00022519"/>
    </source>
</evidence>
<feature type="transmembrane region" description="Helical" evidence="9">
    <location>
        <begin position="96"/>
        <end position="117"/>
    </location>
</feature>
<dbReference type="Proteomes" id="UP001557465">
    <property type="component" value="Unassembled WGS sequence"/>
</dbReference>
<feature type="domain" description="Tripartite ATP-independent periplasmic transporters DctQ component" evidence="10">
    <location>
        <begin position="33"/>
        <end position="174"/>
    </location>
</feature>
<evidence type="ECO:0000313" key="11">
    <source>
        <dbReference type="EMBL" id="MEX1663153.1"/>
    </source>
</evidence>
<feature type="transmembrane region" description="Helical" evidence="9">
    <location>
        <begin position="63"/>
        <end position="84"/>
    </location>
</feature>
<evidence type="ECO:0000256" key="9">
    <source>
        <dbReference type="RuleBase" id="RU369079"/>
    </source>
</evidence>
<name>A0ABV3TNG1_9RHOB</name>
<comment type="subunit">
    <text evidence="9">The complex comprises the extracytoplasmic solute receptor protein and the two transmembrane proteins.</text>
</comment>
<dbReference type="EMBL" id="JBFRYC010000012">
    <property type="protein sequence ID" value="MEX1663153.1"/>
    <property type="molecule type" value="Genomic_DNA"/>
</dbReference>
<evidence type="ECO:0000256" key="6">
    <source>
        <dbReference type="ARBA" id="ARBA00022989"/>
    </source>
</evidence>
<keyword evidence="2 9" id="KW-0813">Transport</keyword>
<accession>A0ABV3TNG1</accession>
<keyword evidence="3" id="KW-1003">Cell membrane</keyword>
<evidence type="ECO:0000256" key="5">
    <source>
        <dbReference type="ARBA" id="ARBA00022692"/>
    </source>
</evidence>
<dbReference type="RefSeq" id="WP_368392744.1">
    <property type="nucleotide sequence ID" value="NZ_JBFRYC010000012.1"/>
</dbReference>
<evidence type="ECO:0000256" key="2">
    <source>
        <dbReference type="ARBA" id="ARBA00022448"/>
    </source>
</evidence>
<dbReference type="Pfam" id="PF04290">
    <property type="entry name" value="DctQ"/>
    <property type="match status" value="1"/>
</dbReference>
<evidence type="ECO:0000256" key="8">
    <source>
        <dbReference type="ARBA" id="ARBA00038436"/>
    </source>
</evidence>
<dbReference type="PANTHER" id="PTHR35011:SF11">
    <property type="entry name" value="TRAP TRANSPORTER SMALL PERMEASE PROTEIN"/>
    <property type="match status" value="1"/>
</dbReference>
<dbReference type="InterPro" id="IPR007387">
    <property type="entry name" value="TRAP_DctQ"/>
</dbReference>
<comment type="caution">
    <text evidence="11">The sequence shown here is derived from an EMBL/GenBank/DDBJ whole genome shotgun (WGS) entry which is preliminary data.</text>
</comment>
<evidence type="ECO:0000256" key="7">
    <source>
        <dbReference type="ARBA" id="ARBA00023136"/>
    </source>
</evidence>
<reference evidence="11 12" key="1">
    <citation type="journal article" date="2011" name="Int. J. Syst. Evol. Microbiol.">
        <title>Zhongshania antarctica gen. nov., sp. nov. and Zhongshania guokunii sp. nov., gammaproteobacteria respectively isolated from coastal attached (fast) ice and surface seawater of the Antarctic.</title>
        <authorList>
            <person name="Li H.J."/>
            <person name="Zhang X.Y."/>
            <person name="Chen C.X."/>
            <person name="Zhang Y.J."/>
            <person name="Gao Z.M."/>
            <person name="Yu Y."/>
            <person name="Chen X.L."/>
            <person name="Chen B."/>
            <person name="Zhang Y.Z."/>
        </authorList>
    </citation>
    <scope>NUCLEOTIDE SEQUENCE [LARGE SCALE GENOMIC DNA]</scope>
    <source>
        <strain evidence="11 12">15-R06ZXC-3</strain>
    </source>
</reference>
<keyword evidence="7 9" id="KW-0472">Membrane</keyword>
<gene>
    <name evidence="11" type="ORF">AB4874_16125</name>
</gene>
<proteinExistence type="inferred from homology"/>
<comment type="function">
    <text evidence="9">Part of the tripartite ATP-independent periplasmic (TRAP) transport system.</text>
</comment>
<keyword evidence="6 9" id="KW-1133">Transmembrane helix</keyword>
<sequence>MTTTLSLLRPLVWLNDVLLLAGRWIGVLAVALMVLAILIQIWFRYVLNNALPWPDEAARFCMLWMAGLMAPSALRAGGFVAIDMLTSMLPRGIGKILALVLLVLSLIVSVTALKLGWAGVTGFGGKFATASLWMPDSLAFDHWMRVPRSWMMASLVVGFAMLVLVNIELLARNLLSLFTGADPLPAIMSIAGGAE</sequence>
<organism evidence="11 12">
    <name type="scientific">Thioclava arctica</name>
    <dbReference type="NCBI Taxonomy" id="3238301"/>
    <lineage>
        <taxon>Bacteria</taxon>
        <taxon>Pseudomonadati</taxon>
        <taxon>Pseudomonadota</taxon>
        <taxon>Alphaproteobacteria</taxon>
        <taxon>Rhodobacterales</taxon>
        <taxon>Paracoccaceae</taxon>
        <taxon>Thioclava</taxon>
    </lineage>
</organism>
<comment type="similarity">
    <text evidence="8 9">Belongs to the TRAP transporter small permease family.</text>
</comment>
<keyword evidence="12" id="KW-1185">Reference proteome</keyword>
<dbReference type="InterPro" id="IPR055348">
    <property type="entry name" value="DctQ"/>
</dbReference>
<protein>
    <recommendedName>
        <fullName evidence="9">TRAP transporter small permease protein</fullName>
    </recommendedName>
</protein>
<feature type="transmembrane region" description="Helical" evidence="9">
    <location>
        <begin position="21"/>
        <end position="43"/>
    </location>
</feature>
<evidence type="ECO:0000256" key="1">
    <source>
        <dbReference type="ARBA" id="ARBA00004429"/>
    </source>
</evidence>
<dbReference type="PANTHER" id="PTHR35011">
    <property type="entry name" value="2,3-DIKETO-L-GULONATE TRAP TRANSPORTER SMALL PERMEASE PROTEIN YIAM"/>
    <property type="match status" value="1"/>
</dbReference>